<dbReference type="InterPro" id="IPR023799">
    <property type="entry name" value="RbfA_dom_sf"/>
</dbReference>
<evidence type="ECO:0000313" key="2">
    <source>
        <dbReference type="Proteomes" id="UP001248581"/>
    </source>
</evidence>
<reference evidence="2" key="1">
    <citation type="submission" date="2023-09" db="EMBL/GenBank/DDBJ databases">
        <authorList>
            <person name="Li S."/>
            <person name="Li X."/>
            <person name="Zhang C."/>
            <person name="Zhao Z."/>
        </authorList>
    </citation>
    <scope>NUCLEOTIDE SEQUENCE [LARGE SCALE GENOMIC DNA]</scope>
    <source>
        <strain evidence="2">SQ345</strain>
    </source>
</reference>
<dbReference type="Proteomes" id="UP001248581">
    <property type="component" value="Chromosome"/>
</dbReference>
<dbReference type="EMBL" id="CP134146">
    <property type="protein sequence ID" value="WNC68012.1"/>
    <property type="molecule type" value="Genomic_DNA"/>
</dbReference>
<sequence>MNTSNKILECCDSLCEGDGVSPRHEKNKENSVVHDNRRLCRQVQKLVRLAITELGLDGWDIVSVKQKKGKSTLLLTIAPTTHSSFSECEQALEWLRVHQNEIRFIVGYGINRKSVPALHFGLVAEADYE</sequence>
<accession>A0ABY9TGV6</accession>
<name>A0ABY9TGV6_9GAMM</name>
<evidence type="ECO:0000313" key="1">
    <source>
        <dbReference type="EMBL" id="WNC68012.1"/>
    </source>
</evidence>
<organism evidence="1 2">
    <name type="scientific">Thalassotalea nanhaiensis</name>
    <dbReference type="NCBI Taxonomy" id="3065648"/>
    <lineage>
        <taxon>Bacteria</taxon>
        <taxon>Pseudomonadati</taxon>
        <taxon>Pseudomonadota</taxon>
        <taxon>Gammaproteobacteria</taxon>
        <taxon>Alteromonadales</taxon>
        <taxon>Colwelliaceae</taxon>
        <taxon>Thalassotalea</taxon>
    </lineage>
</organism>
<keyword evidence="2" id="KW-1185">Reference proteome</keyword>
<proteinExistence type="predicted"/>
<dbReference type="RefSeq" id="WP_348387170.1">
    <property type="nucleotide sequence ID" value="NZ_CP134146.1"/>
</dbReference>
<protein>
    <submittedName>
        <fullName evidence="1">Uncharacterized protein</fullName>
    </submittedName>
</protein>
<dbReference type="SUPFAM" id="SSF89919">
    <property type="entry name" value="Ribosome-binding factor A, RbfA"/>
    <property type="match status" value="1"/>
</dbReference>
<gene>
    <name evidence="1" type="ORF">RI845_15990</name>
</gene>